<sequence length="102" mass="12066">MCFLAKSHLRYFDKSNLDQDGVDNPIKMIKKFYKWDSRHASSHDYMRFSNEFLDDDVMTHPRRRNRLGKKDYVLLSWVVCDGSGTKTFSGQDALILIYRNPL</sequence>
<reference evidence="1 2" key="1">
    <citation type="submission" date="2021-06" db="EMBL/GenBank/DDBJ databases">
        <title>Caerostris extrusa draft genome.</title>
        <authorList>
            <person name="Kono N."/>
            <person name="Arakawa K."/>
        </authorList>
    </citation>
    <scope>NUCLEOTIDE SEQUENCE [LARGE SCALE GENOMIC DNA]</scope>
</reference>
<comment type="caution">
    <text evidence="1">The sequence shown here is derived from an EMBL/GenBank/DDBJ whole genome shotgun (WGS) entry which is preliminary data.</text>
</comment>
<keyword evidence="2" id="KW-1185">Reference proteome</keyword>
<dbReference type="Proteomes" id="UP001054945">
    <property type="component" value="Unassembled WGS sequence"/>
</dbReference>
<organism evidence="1 2">
    <name type="scientific">Caerostris extrusa</name>
    <name type="common">Bark spider</name>
    <name type="synonym">Caerostris bankana</name>
    <dbReference type="NCBI Taxonomy" id="172846"/>
    <lineage>
        <taxon>Eukaryota</taxon>
        <taxon>Metazoa</taxon>
        <taxon>Ecdysozoa</taxon>
        <taxon>Arthropoda</taxon>
        <taxon>Chelicerata</taxon>
        <taxon>Arachnida</taxon>
        <taxon>Araneae</taxon>
        <taxon>Araneomorphae</taxon>
        <taxon>Entelegynae</taxon>
        <taxon>Araneoidea</taxon>
        <taxon>Araneidae</taxon>
        <taxon>Caerostris</taxon>
    </lineage>
</organism>
<accession>A0AAV4V120</accession>
<dbReference type="AlphaFoldDB" id="A0AAV4V120"/>
<proteinExistence type="predicted"/>
<dbReference type="EMBL" id="BPLR01013788">
    <property type="protein sequence ID" value="GIY63807.1"/>
    <property type="molecule type" value="Genomic_DNA"/>
</dbReference>
<evidence type="ECO:0000313" key="1">
    <source>
        <dbReference type="EMBL" id="GIY63807.1"/>
    </source>
</evidence>
<evidence type="ECO:0000313" key="2">
    <source>
        <dbReference type="Proteomes" id="UP001054945"/>
    </source>
</evidence>
<gene>
    <name evidence="1" type="ORF">CEXT_579521</name>
</gene>
<name>A0AAV4V120_CAEEX</name>
<protein>
    <submittedName>
        <fullName evidence="1">Uncharacterized protein</fullName>
    </submittedName>
</protein>